<dbReference type="EMBL" id="SEYY01019858">
    <property type="protein sequence ID" value="KAB7497840.1"/>
    <property type="molecule type" value="Genomic_DNA"/>
</dbReference>
<dbReference type="InterPro" id="IPR018011">
    <property type="entry name" value="Carb_sulfotrans_8-10"/>
</dbReference>
<evidence type="ECO:0000256" key="9">
    <source>
        <dbReference type="RuleBase" id="RU364020"/>
    </source>
</evidence>
<dbReference type="EC" id="2.8.2.-" evidence="9"/>
<reference evidence="10 11" key="1">
    <citation type="journal article" date="2019" name="PLoS Biol.">
        <title>Sex chromosomes control vertical transmission of feminizing Wolbachia symbionts in an isopod.</title>
        <authorList>
            <person name="Becking T."/>
            <person name="Chebbi M.A."/>
            <person name="Giraud I."/>
            <person name="Moumen B."/>
            <person name="Laverre T."/>
            <person name="Caubet Y."/>
            <person name="Peccoud J."/>
            <person name="Gilbert C."/>
            <person name="Cordaux R."/>
        </authorList>
    </citation>
    <scope>NUCLEOTIDE SEQUENCE [LARGE SCALE GENOMIC DNA]</scope>
    <source>
        <strain evidence="10">ANa2</strain>
        <tissue evidence="10">Whole body excluding digestive tract and cuticle</tissue>
    </source>
</reference>
<evidence type="ECO:0000256" key="1">
    <source>
        <dbReference type="ARBA" id="ARBA00004323"/>
    </source>
</evidence>
<comment type="caution">
    <text evidence="10">The sequence shown here is derived from an EMBL/GenBank/DDBJ whole genome shotgun (WGS) entry which is preliminary data.</text>
</comment>
<evidence type="ECO:0000256" key="3">
    <source>
        <dbReference type="ARBA" id="ARBA00022679"/>
    </source>
</evidence>
<dbReference type="GO" id="GO:0016051">
    <property type="term" value="P:carbohydrate biosynthetic process"/>
    <property type="evidence" value="ECO:0007669"/>
    <property type="project" value="InterPro"/>
</dbReference>
<keyword evidence="6 9" id="KW-0333">Golgi apparatus</keyword>
<evidence type="ECO:0000256" key="7">
    <source>
        <dbReference type="ARBA" id="ARBA00023136"/>
    </source>
</evidence>
<accession>A0A5N5SYT7</accession>
<sequence>IACTPWKKIMMALTGIVTVKEVYSLSSSRVHYYSGLKSLISQEYKDLEVREMLETYKKFMIVRHPTERLLSAYKDKFLSNSPDAKVFKRVYAVPMMRYSRNTSKNIPLTGNGMKFTEFLTYILSQNPQTLQEHWKSYFHLCHPCAMDYDFVGKYETLEADSNQILKNINAPPDLRFPPFKKSKTGEQLKQVINLIPKQLRKKLYNVYKLDFLLFDYVPLPIL</sequence>
<dbReference type="PANTHER" id="PTHR12137">
    <property type="entry name" value="CARBOHYDRATE SULFOTRANSFERASE"/>
    <property type="match status" value="1"/>
</dbReference>
<dbReference type="AlphaFoldDB" id="A0A5N5SYT7"/>
<keyword evidence="8 9" id="KW-0325">Glycoprotein</keyword>
<keyword evidence="4" id="KW-0812">Transmembrane</keyword>
<evidence type="ECO:0000313" key="10">
    <source>
        <dbReference type="EMBL" id="KAB7497840.1"/>
    </source>
</evidence>
<keyword evidence="9" id="KW-0735">Signal-anchor</keyword>
<feature type="non-terminal residue" evidence="10">
    <location>
        <position position="1"/>
    </location>
</feature>
<keyword evidence="3 9" id="KW-0808">Transferase</keyword>
<evidence type="ECO:0000313" key="11">
    <source>
        <dbReference type="Proteomes" id="UP000326759"/>
    </source>
</evidence>
<dbReference type="GO" id="GO:0008146">
    <property type="term" value="F:sulfotransferase activity"/>
    <property type="evidence" value="ECO:0007669"/>
    <property type="project" value="InterPro"/>
</dbReference>
<proteinExistence type="inferred from homology"/>
<evidence type="ECO:0000256" key="2">
    <source>
        <dbReference type="ARBA" id="ARBA00006339"/>
    </source>
</evidence>
<name>A0A5N5SYT7_9CRUS</name>
<evidence type="ECO:0000256" key="4">
    <source>
        <dbReference type="ARBA" id="ARBA00022692"/>
    </source>
</evidence>
<keyword evidence="9" id="KW-0119">Carbohydrate metabolism</keyword>
<dbReference type="Proteomes" id="UP000326759">
    <property type="component" value="Unassembled WGS sequence"/>
</dbReference>
<dbReference type="GO" id="GO:0000139">
    <property type="term" value="C:Golgi membrane"/>
    <property type="evidence" value="ECO:0007669"/>
    <property type="project" value="UniProtKB-SubCell"/>
</dbReference>
<keyword evidence="7" id="KW-0472">Membrane</keyword>
<dbReference type="PANTHER" id="PTHR12137:SF54">
    <property type="entry name" value="CARBOHYDRATE SULFOTRANSFERASE"/>
    <property type="match status" value="1"/>
</dbReference>
<evidence type="ECO:0000256" key="8">
    <source>
        <dbReference type="ARBA" id="ARBA00023180"/>
    </source>
</evidence>
<organism evidence="10 11">
    <name type="scientific">Armadillidium nasatum</name>
    <dbReference type="NCBI Taxonomy" id="96803"/>
    <lineage>
        <taxon>Eukaryota</taxon>
        <taxon>Metazoa</taxon>
        <taxon>Ecdysozoa</taxon>
        <taxon>Arthropoda</taxon>
        <taxon>Crustacea</taxon>
        <taxon>Multicrustacea</taxon>
        <taxon>Malacostraca</taxon>
        <taxon>Eumalacostraca</taxon>
        <taxon>Peracarida</taxon>
        <taxon>Isopoda</taxon>
        <taxon>Oniscidea</taxon>
        <taxon>Crinocheta</taxon>
        <taxon>Armadillidiidae</taxon>
        <taxon>Armadillidium</taxon>
    </lineage>
</organism>
<dbReference type="InterPro" id="IPR005331">
    <property type="entry name" value="Sulfotransferase"/>
</dbReference>
<comment type="subcellular location">
    <subcellularLocation>
        <location evidence="1 9">Golgi apparatus membrane</location>
        <topology evidence="1 9">Single-pass type II membrane protein</topology>
    </subcellularLocation>
</comment>
<evidence type="ECO:0000256" key="6">
    <source>
        <dbReference type="ARBA" id="ARBA00023034"/>
    </source>
</evidence>
<protein>
    <recommendedName>
        <fullName evidence="9">Carbohydrate sulfotransferase</fullName>
        <ecNumber evidence="9">2.8.2.-</ecNumber>
    </recommendedName>
</protein>
<gene>
    <name evidence="10" type="ORF">Anas_02989</name>
</gene>
<dbReference type="OrthoDB" id="2019940at2759"/>
<keyword evidence="5" id="KW-1133">Transmembrane helix</keyword>
<comment type="similarity">
    <text evidence="2 9">Belongs to the sulfotransferase 2 family.</text>
</comment>
<dbReference type="Pfam" id="PF03567">
    <property type="entry name" value="Sulfotransfer_2"/>
    <property type="match status" value="1"/>
</dbReference>
<keyword evidence="11" id="KW-1185">Reference proteome</keyword>
<evidence type="ECO:0000256" key="5">
    <source>
        <dbReference type="ARBA" id="ARBA00022989"/>
    </source>
</evidence>